<sequence length="242" mass="28383">MKLTKTTIDYLKGNKFSNAYSYPISHPEKEVLYRMDYIEKLVENKHILHLGCTDHIPLIKEKISKNLWFHKRLTQASATCLGIDIDAEAIRYVNEEFNFSNIIEHNIVLDSPRQEITSKNWDYMILGEIVEHLSNPCEFLKSIKEKYPTIKRLIITVPNAFCFANILSSFRHNEFINTDHKFWFTPFTLAKISIIAGYNVESFCFAQTLPRTKKTWKGSIKEMLLRKKPAYRDTLIMVLINE</sequence>
<dbReference type="InterPro" id="IPR029063">
    <property type="entry name" value="SAM-dependent_MTases_sf"/>
</dbReference>
<dbReference type="EMBL" id="BKAU01000001">
    <property type="protein sequence ID" value="GEP94782.1"/>
    <property type="molecule type" value="Genomic_DNA"/>
</dbReference>
<proteinExistence type="predicted"/>
<evidence type="ECO:0008006" key="3">
    <source>
        <dbReference type="Google" id="ProtNLM"/>
    </source>
</evidence>
<evidence type="ECO:0000313" key="2">
    <source>
        <dbReference type="Proteomes" id="UP000321436"/>
    </source>
</evidence>
<dbReference type="RefSeq" id="WP_146858472.1">
    <property type="nucleotide sequence ID" value="NZ_BKAU01000001.1"/>
</dbReference>
<dbReference type="SUPFAM" id="SSF53335">
    <property type="entry name" value="S-adenosyl-L-methionine-dependent methyltransferases"/>
    <property type="match status" value="1"/>
</dbReference>
<reference evidence="1 2" key="1">
    <citation type="submission" date="2019-07" db="EMBL/GenBank/DDBJ databases">
        <title>Whole genome shotgun sequence of Chitinophaga cymbidii NBRC 109752.</title>
        <authorList>
            <person name="Hosoyama A."/>
            <person name="Uohara A."/>
            <person name="Ohji S."/>
            <person name="Ichikawa N."/>
        </authorList>
    </citation>
    <scope>NUCLEOTIDE SEQUENCE [LARGE SCALE GENOMIC DNA]</scope>
    <source>
        <strain evidence="1 2">NBRC 109752</strain>
    </source>
</reference>
<dbReference type="AlphaFoldDB" id="A0A512RGG6"/>
<accession>A0A512RGG6</accession>
<dbReference type="Proteomes" id="UP000321436">
    <property type="component" value="Unassembled WGS sequence"/>
</dbReference>
<dbReference type="OrthoDB" id="9789123at2"/>
<organism evidence="1 2">
    <name type="scientific">Chitinophaga cymbidii</name>
    <dbReference type="NCBI Taxonomy" id="1096750"/>
    <lineage>
        <taxon>Bacteria</taxon>
        <taxon>Pseudomonadati</taxon>
        <taxon>Bacteroidota</taxon>
        <taxon>Chitinophagia</taxon>
        <taxon>Chitinophagales</taxon>
        <taxon>Chitinophagaceae</taxon>
        <taxon>Chitinophaga</taxon>
    </lineage>
</organism>
<gene>
    <name evidence="1" type="ORF">CCY01nite_10420</name>
</gene>
<protein>
    <recommendedName>
        <fullName evidence="3">Methyltransferase domain-containing protein</fullName>
    </recommendedName>
</protein>
<dbReference type="Gene3D" id="3.40.50.150">
    <property type="entry name" value="Vaccinia Virus protein VP39"/>
    <property type="match status" value="1"/>
</dbReference>
<keyword evidence="2" id="KW-1185">Reference proteome</keyword>
<dbReference type="Pfam" id="PF13489">
    <property type="entry name" value="Methyltransf_23"/>
    <property type="match status" value="1"/>
</dbReference>
<name>A0A512RGG6_9BACT</name>
<comment type="caution">
    <text evidence="1">The sequence shown here is derived from an EMBL/GenBank/DDBJ whole genome shotgun (WGS) entry which is preliminary data.</text>
</comment>
<evidence type="ECO:0000313" key="1">
    <source>
        <dbReference type="EMBL" id="GEP94782.1"/>
    </source>
</evidence>